<comment type="caution">
    <text evidence="5">The sequence shown here is derived from an EMBL/GenBank/DDBJ whole genome shotgun (WGS) entry which is preliminary data.</text>
</comment>
<sequence>LKSGSATYLCLMTVKEILGLTVHRSVHFLKMESNWEPFMKTIADDWTAVPDPAQRKRIQNRLAQRARRARLAGKRGQAIVQCESDKMDASAPSRGDAELGPGHQQSSTDVSALAVIAQRLDLDCQIRPGFHIRASTQNLPSPIAPTQLQRSLPHRSYLDMLPWASLRDRLLKSLSVINEDEFMLEMRNGNLRIWGTVPWEPMGWELFPQKPTYTEESIPSLKGKVFLVTGGTSGVGLALVDMLYAKGGTVYLPCRSTTKAAGTIKAIQAAHPESTGDLQTLGLDLNDLDSVAACASTFLARESRLDVLWNNAGISYAPPDELTAQEYEPHMGINCLGPFLLTKLLLPVLKQTASISPGPSTRVIFIASPMVDMAAPLGGVPLSELLPGNQSVDPSRNYAISKTGNWFLASEFDRRTRADGILFIAQNPGNLVTNIWDRVPWIIKAPVKILLHPPKRGAYSELWAGPSTEIKLEDGGRYGVPWGRWHPSPRRDLLSSLKPKDDGGTGLAADFWDWCDDQTKKFL</sequence>
<evidence type="ECO:0008006" key="6">
    <source>
        <dbReference type="Google" id="ProtNLM"/>
    </source>
</evidence>
<dbReference type="OrthoDB" id="191139at2759"/>
<protein>
    <recommendedName>
        <fullName evidence="6">Oxidoreductase</fullName>
    </recommendedName>
</protein>
<gene>
    <name evidence="5" type="ORF">FOXB_17410</name>
</gene>
<dbReference type="Gene3D" id="3.40.50.720">
    <property type="entry name" value="NAD(P)-binding Rossmann-like Domain"/>
    <property type="match status" value="1"/>
</dbReference>
<comment type="similarity">
    <text evidence="1">Belongs to the short-chain dehydrogenases/reductases (SDR) family.</text>
</comment>
<reference evidence="5" key="1">
    <citation type="journal article" date="2012" name="Mol. Plant Microbe Interact.">
        <title>A highly conserved effector in Fusarium oxysporum is required for full virulence on Arabidopsis.</title>
        <authorList>
            <person name="Thatcher L.F."/>
            <person name="Gardiner D.M."/>
            <person name="Kazan K."/>
            <person name="Manners J."/>
        </authorList>
    </citation>
    <scope>NUCLEOTIDE SEQUENCE [LARGE SCALE GENOMIC DNA]</scope>
    <source>
        <strain evidence="5">Fo5176</strain>
    </source>
</reference>
<dbReference type="Pfam" id="PF00106">
    <property type="entry name" value="adh_short"/>
    <property type="match status" value="1"/>
</dbReference>
<evidence type="ECO:0000256" key="1">
    <source>
        <dbReference type="ARBA" id="ARBA00006484"/>
    </source>
</evidence>
<dbReference type="PRINTS" id="PR00081">
    <property type="entry name" value="GDHRDH"/>
</dbReference>
<dbReference type="GO" id="GO:0016491">
    <property type="term" value="F:oxidoreductase activity"/>
    <property type="evidence" value="ECO:0007669"/>
    <property type="project" value="UniProtKB-KW"/>
</dbReference>
<dbReference type="Pfam" id="PF11905">
    <property type="entry name" value="DUF3425"/>
    <property type="match status" value="1"/>
</dbReference>
<dbReference type="SUPFAM" id="SSF51735">
    <property type="entry name" value="NAD(P)-binding Rossmann-fold domains"/>
    <property type="match status" value="1"/>
</dbReference>
<dbReference type="InterPro" id="IPR002347">
    <property type="entry name" value="SDR_fam"/>
</dbReference>
<dbReference type="EMBL" id="AFQF01006955">
    <property type="protein sequence ID" value="EGU72080.1"/>
    <property type="molecule type" value="Genomic_DNA"/>
</dbReference>
<evidence type="ECO:0000256" key="3">
    <source>
        <dbReference type="ARBA" id="ARBA00023002"/>
    </source>
</evidence>
<dbReference type="STRING" id="660025.F9GFH6"/>
<evidence type="ECO:0000256" key="2">
    <source>
        <dbReference type="ARBA" id="ARBA00022857"/>
    </source>
</evidence>
<dbReference type="AlphaFoldDB" id="F9GFH6"/>
<name>F9GFH6_FUSOF</name>
<evidence type="ECO:0000256" key="4">
    <source>
        <dbReference type="SAM" id="MobiDB-lite"/>
    </source>
</evidence>
<evidence type="ECO:0000313" key="5">
    <source>
        <dbReference type="EMBL" id="EGU72080.1"/>
    </source>
</evidence>
<organism evidence="5">
    <name type="scientific">Fusarium oxysporum (strain Fo5176)</name>
    <name type="common">Fusarium vascular wilt</name>
    <dbReference type="NCBI Taxonomy" id="660025"/>
    <lineage>
        <taxon>Eukaryota</taxon>
        <taxon>Fungi</taxon>
        <taxon>Dikarya</taxon>
        <taxon>Ascomycota</taxon>
        <taxon>Pezizomycotina</taxon>
        <taxon>Sordariomycetes</taxon>
        <taxon>Hypocreomycetidae</taxon>
        <taxon>Hypocreales</taxon>
        <taxon>Nectriaceae</taxon>
        <taxon>Fusarium</taxon>
        <taxon>Fusarium oxysporum species complex</taxon>
    </lineage>
</organism>
<accession>F9GFH6</accession>
<feature type="region of interest" description="Disordered" evidence="4">
    <location>
        <begin position="84"/>
        <end position="105"/>
    </location>
</feature>
<dbReference type="InterPro" id="IPR021833">
    <property type="entry name" value="DUF3425"/>
</dbReference>
<keyword evidence="3" id="KW-0560">Oxidoreductase</keyword>
<proteinExistence type="inferred from homology"/>
<keyword evidence="2" id="KW-0521">NADP</keyword>
<dbReference type="PANTHER" id="PTHR24320">
    <property type="entry name" value="RETINOL DEHYDROGENASE"/>
    <property type="match status" value="1"/>
</dbReference>
<dbReference type="InterPro" id="IPR036291">
    <property type="entry name" value="NAD(P)-bd_dom_sf"/>
</dbReference>
<feature type="non-terminal residue" evidence="5">
    <location>
        <position position="1"/>
    </location>
</feature>
<dbReference type="PANTHER" id="PTHR24320:SF236">
    <property type="entry name" value="SHORT-CHAIN DEHYDROGENASE-RELATED"/>
    <property type="match status" value="1"/>
</dbReference>